<protein>
    <recommendedName>
        <fullName evidence="6">Protein DETOXIFICATION</fullName>
    </recommendedName>
    <alternativeName>
        <fullName evidence="6">Multidrug and toxic compound extrusion protein</fullName>
    </alternativeName>
</protein>
<feature type="transmembrane region" description="Helical" evidence="6">
    <location>
        <begin position="229"/>
        <end position="247"/>
    </location>
</feature>
<feature type="region of interest" description="Disordered" evidence="7">
    <location>
        <begin position="135"/>
        <end position="161"/>
    </location>
</feature>
<feature type="transmembrane region" description="Helical" evidence="6">
    <location>
        <begin position="323"/>
        <end position="342"/>
    </location>
</feature>
<dbReference type="NCBIfam" id="TIGR00797">
    <property type="entry name" value="matE"/>
    <property type="match status" value="1"/>
</dbReference>
<proteinExistence type="inferred from homology"/>
<dbReference type="GO" id="GO:0042910">
    <property type="term" value="F:xenobiotic transmembrane transporter activity"/>
    <property type="evidence" value="ECO:0007669"/>
    <property type="project" value="InterPro"/>
</dbReference>
<feature type="transmembrane region" description="Helical" evidence="6">
    <location>
        <begin position="362"/>
        <end position="383"/>
    </location>
</feature>
<keyword evidence="3 6" id="KW-0812">Transmembrane</keyword>
<dbReference type="InterPro" id="IPR002528">
    <property type="entry name" value="MATE_fam"/>
</dbReference>
<dbReference type="CDD" id="cd13136">
    <property type="entry name" value="MATE_DinF_like"/>
    <property type="match status" value="1"/>
</dbReference>
<gene>
    <name evidence="9" type="primary">LOC106753747</name>
</gene>
<feature type="transmembrane region" description="Helical" evidence="6">
    <location>
        <begin position="254"/>
        <end position="275"/>
    </location>
</feature>
<dbReference type="Pfam" id="PF01554">
    <property type="entry name" value="MatE"/>
    <property type="match status" value="2"/>
</dbReference>
<comment type="subcellular location">
    <subcellularLocation>
        <location evidence="1">Membrane</location>
        <topology evidence="1">Multi-pass membrane protein</topology>
    </subcellularLocation>
</comment>
<evidence type="ECO:0000256" key="7">
    <source>
        <dbReference type="SAM" id="MobiDB-lite"/>
    </source>
</evidence>
<feature type="transmembrane region" description="Helical" evidence="6">
    <location>
        <begin position="466"/>
        <end position="487"/>
    </location>
</feature>
<dbReference type="GO" id="GO:0016020">
    <property type="term" value="C:membrane"/>
    <property type="evidence" value="ECO:0007669"/>
    <property type="project" value="UniProtKB-SubCell"/>
</dbReference>
<keyword evidence="8" id="KW-1185">Reference proteome</keyword>
<dbReference type="Proteomes" id="UP000087766">
    <property type="component" value="Chromosome 2"/>
</dbReference>
<reference evidence="8" key="1">
    <citation type="journal article" date="2014" name="Nat. Commun.">
        <title>Genome sequence of mungbean and insights into evolution within Vigna species.</title>
        <authorList>
            <person name="Kang Y.J."/>
            <person name="Kim S.K."/>
            <person name="Kim M.Y."/>
            <person name="Lestari P."/>
            <person name="Kim K.H."/>
            <person name="Ha B.K."/>
            <person name="Jun T.H."/>
            <person name="Hwang W.J."/>
            <person name="Lee T."/>
            <person name="Lee J."/>
            <person name="Shim S."/>
            <person name="Yoon M.Y."/>
            <person name="Jang Y.E."/>
            <person name="Han K.S."/>
            <person name="Taeprayoon P."/>
            <person name="Yoon N."/>
            <person name="Somta P."/>
            <person name="Tanya P."/>
            <person name="Kim K.S."/>
            <person name="Gwag J.G."/>
            <person name="Moon J.K."/>
            <person name="Lee Y.H."/>
            <person name="Park B.S."/>
            <person name="Bombarely A."/>
            <person name="Doyle J.J."/>
            <person name="Jackson S.A."/>
            <person name="Schafleitner R."/>
            <person name="Srinives P."/>
            <person name="Varshney R.K."/>
            <person name="Lee S.H."/>
        </authorList>
    </citation>
    <scope>NUCLEOTIDE SEQUENCE [LARGE SCALE GENOMIC DNA]</scope>
    <source>
        <strain evidence="8">cv. VC1973A</strain>
    </source>
</reference>
<feature type="transmembrane region" description="Helical" evidence="6">
    <location>
        <begin position="404"/>
        <end position="423"/>
    </location>
</feature>
<evidence type="ECO:0000256" key="1">
    <source>
        <dbReference type="ARBA" id="ARBA00004141"/>
    </source>
</evidence>
<evidence type="ECO:0000256" key="5">
    <source>
        <dbReference type="ARBA" id="ARBA00023136"/>
    </source>
</evidence>
<evidence type="ECO:0000256" key="6">
    <source>
        <dbReference type="RuleBase" id="RU004914"/>
    </source>
</evidence>
<evidence type="ECO:0000256" key="2">
    <source>
        <dbReference type="ARBA" id="ARBA00010199"/>
    </source>
</evidence>
<comment type="similarity">
    <text evidence="2 6">Belongs to the multi antimicrobial extrusion (MATE) (TC 2.A.66.1) family.</text>
</comment>
<comment type="caution">
    <text evidence="6">Lacks conserved residue(s) required for the propagation of feature annotation.</text>
</comment>
<dbReference type="GeneID" id="106753747"/>
<feature type="transmembrane region" description="Helical" evidence="6">
    <location>
        <begin position="175"/>
        <end position="201"/>
    </location>
</feature>
<organism evidence="8 9">
    <name type="scientific">Vigna radiata var. radiata</name>
    <name type="common">Mung bean</name>
    <name type="synonym">Phaseolus aureus</name>
    <dbReference type="NCBI Taxonomy" id="3916"/>
    <lineage>
        <taxon>Eukaryota</taxon>
        <taxon>Viridiplantae</taxon>
        <taxon>Streptophyta</taxon>
        <taxon>Embryophyta</taxon>
        <taxon>Tracheophyta</taxon>
        <taxon>Spermatophyta</taxon>
        <taxon>Magnoliopsida</taxon>
        <taxon>eudicotyledons</taxon>
        <taxon>Gunneridae</taxon>
        <taxon>Pentapetalae</taxon>
        <taxon>rosids</taxon>
        <taxon>fabids</taxon>
        <taxon>Fabales</taxon>
        <taxon>Fabaceae</taxon>
        <taxon>Papilionoideae</taxon>
        <taxon>50 kb inversion clade</taxon>
        <taxon>NPAAA clade</taxon>
        <taxon>indigoferoid/millettioid clade</taxon>
        <taxon>Phaseoleae</taxon>
        <taxon>Vigna</taxon>
    </lineage>
</organism>
<dbReference type="GO" id="GO:0015137">
    <property type="term" value="F:citrate transmembrane transporter activity"/>
    <property type="evidence" value="ECO:0007669"/>
    <property type="project" value="TreeGrafter"/>
</dbReference>
<feature type="transmembrane region" description="Helical" evidence="6">
    <location>
        <begin position="494"/>
        <end position="513"/>
    </location>
</feature>
<dbReference type="PANTHER" id="PTHR42893">
    <property type="entry name" value="PROTEIN DETOXIFICATION 44, CHLOROPLASTIC-RELATED"/>
    <property type="match status" value="1"/>
</dbReference>
<evidence type="ECO:0000313" key="9">
    <source>
        <dbReference type="RefSeq" id="XP_022631841.1"/>
    </source>
</evidence>
<dbReference type="PANTHER" id="PTHR42893:SF16">
    <property type="entry name" value="PROTEIN DETOXIFICATION"/>
    <property type="match status" value="1"/>
</dbReference>
<keyword evidence="5 6" id="KW-0472">Membrane</keyword>
<evidence type="ECO:0000256" key="3">
    <source>
        <dbReference type="ARBA" id="ARBA00022692"/>
    </source>
</evidence>
<keyword evidence="4 6" id="KW-1133">Transmembrane helix</keyword>
<feature type="transmembrane region" description="Helical" evidence="6">
    <location>
        <begin position="281"/>
        <end position="302"/>
    </location>
</feature>
<evidence type="ECO:0000313" key="8">
    <source>
        <dbReference type="Proteomes" id="UP000087766"/>
    </source>
</evidence>
<evidence type="ECO:0000256" key="4">
    <source>
        <dbReference type="ARBA" id="ARBA00022989"/>
    </source>
</evidence>
<dbReference type="AlphaFoldDB" id="A0A3Q0EL84"/>
<accession>A0A3Q0EL84</accession>
<reference evidence="9" key="2">
    <citation type="submission" date="2025-08" db="UniProtKB">
        <authorList>
            <consortium name="RefSeq"/>
        </authorList>
    </citation>
    <scope>IDENTIFICATION</scope>
    <source>
        <tissue evidence="9">Leaf</tissue>
    </source>
</reference>
<dbReference type="InterPro" id="IPR044644">
    <property type="entry name" value="DinF-like"/>
</dbReference>
<dbReference type="RefSeq" id="XP_022631841.1">
    <property type="nucleotide sequence ID" value="XM_022776120.1"/>
</dbReference>
<name>A0A3Q0EL84_VIGRR</name>
<sequence>MENNNGNSQEPNNNKRGIPFMVFFKDARHILKLDSLSREILGIAFPAALAVAADPIASLIDTTFIGHLGALELAAAGVSIAVFNQASRITTFPLVSITTSFVAEEDTIKNLTTKQTENDNTNLDKPIVSEDHMLPQTDNVDAPKETNSSNLEKVDAGNMDMNNENGTKQKVGKKVIASASTALIFGTILGLLQTAILSFAAKPLLYAMGLKHDSPMLNPAEKYLKLRSIGSPAVLLSLAVQGIFRGFKDTTTPLYVIVSGYAFNVLLDPILIFYVKLGLKGAAMAHVISQYIMATILLILLMKRVNLLPPNMKDLQMFRFLKNGSLLLIRVVSVTFCMTLASSLAARLGSIPMAAFQPGLQIWLASSLLADGLAVAVQTILACSFAEKDYHKATAAATRTLQMTFVLGFGLSLAVALGLYFGAPIFSKNTTVVQLIKISMPFVAATQPINSLAFVFDGVNYGASDFAYSAYSLVLVSLVSIPIEIFLFRSKQFIGIWIALSIYMILRMLVGIWRMGTGTGPWYYLRKEPWCYMRGPLLP</sequence>
<dbReference type="GO" id="GO:0015297">
    <property type="term" value="F:antiporter activity"/>
    <property type="evidence" value="ECO:0007669"/>
    <property type="project" value="InterPro"/>
</dbReference>